<comment type="caution">
    <text evidence="9">The sequence shown here is derived from an EMBL/GenBank/DDBJ whole genome shotgun (WGS) entry which is preliminary data.</text>
</comment>
<proteinExistence type="inferred from homology"/>
<keyword evidence="3" id="KW-0694">RNA-binding</keyword>
<accession>A0AA35RGD6</accession>
<organism evidence="9 10">
    <name type="scientific">Geodia barretti</name>
    <name type="common">Barrett's horny sponge</name>
    <dbReference type="NCBI Taxonomy" id="519541"/>
    <lineage>
        <taxon>Eukaryota</taxon>
        <taxon>Metazoa</taxon>
        <taxon>Porifera</taxon>
        <taxon>Demospongiae</taxon>
        <taxon>Heteroscleromorpha</taxon>
        <taxon>Tetractinellida</taxon>
        <taxon>Astrophorina</taxon>
        <taxon>Geodiidae</taxon>
        <taxon>Geodia</taxon>
    </lineage>
</organism>
<dbReference type="Gene3D" id="4.10.830.30">
    <property type="entry name" value="Ribosomal protein L31"/>
    <property type="match status" value="1"/>
</dbReference>
<evidence type="ECO:0000256" key="6">
    <source>
        <dbReference type="ARBA" id="ARBA00035270"/>
    </source>
</evidence>
<dbReference type="GO" id="GO:0005840">
    <property type="term" value="C:ribosome"/>
    <property type="evidence" value="ECO:0007669"/>
    <property type="project" value="UniProtKB-KW"/>
</dbReference>
<dbReference type="PROSITE" id="PS51257">
    <property type="entry name" value="PROKAR_LIPOPROTEIN"/>
    <property type="match status" value="1"/>
</dbReference>
<evidence type="ECO:0000256" key="2">
    <source>
        <dbReference type="ARBA" id="ARBA00022730"/>
    </source>
</evidence>
<evidence type="ECO:0000256" key="3">
    <source>
        <dbReference type="ARBA" id="ARBA00022884"/>
    </source>
</evidence>
<dbReference type="PANTHER" id="PTHR33280">
    <property type="entry name" value="50S RIBOSOMAL PROTEIN L31, CHLOROPLASTIC"/>
    <property type="match status" value="1"/>
</dbReference>
<reference evidence="9" key="1">
    <citation type="submission" date="2023-03" db="EMBL/GenBank/DDBJ databases">
        <authorList>
            <person name="Steffen K."/>
            <person name="Cardenas P."/>
        </authorList>
    </citation>
    <scope>NUCLEOTIDE SEQUENCE</scope>
</reference>
<evidence type="ECO:0000256" key="8">
    <source>
        <dbReference type="ARBA" id="ARBA00035687"/>
    </source>
</evidence>
<keyword evidence="10" id="KW-1185">Reference proteome</keyword>
<sequence length="67" mass="7779">MKAEIHPQYFNATITCSCGNVFQTGSTKPALRIEVCGRCHPFYTGEQRIVDTQGRIERMRRRFNLDE</sequence>
<keyword evidence="2" id="KW-0699">rRNA-binding</keyword>
<name>A0AA35RGD6_GEOBA</name>
<dbReference type="PANTHER" id="PTHR33280:SF1">
    <property type="entry name" value="LARGE RIBOSOMAL SUBUNIT PROTEIN BL31C"/>
    <property type="match status" value="1"/>
</dbReference>
<dbReference type="Pfam" id="PF01197">
    <property type="entry name" value="Ribosomal_L31"/>
    <property type="match status" value="1"/>
</dbReference>
<dbReference type="InterPro" id="IPR042105">
    <property type="entry name" value="Ribosomal_bL31_sf"/>
</dbReference>
<keyword evidence="5" id="KW-0687">Ribonucleoprotein</keyword>
<dbReference type="InterPro" id="IPR002150">
    <property type="entry name" value="Ribosomal_bL31"/>
</dbReference>
<protein>
    <recommendedName>
        <fullName evidence="8">Large ribosomal subunit protein bL31</fullName>
    </recommendedName>
    <alternativeName>
        <fullName evidence="7">50S ribosomal protein L31, chloroplastic</fullName>
    </alternativeName>
    <alternativeName>
        <fullName evidence="6">Large ribosomal subunit protein bL31c</fullName>
    </alternativeName>
</protein>
<dbReference type="GO" id="GO:0003735">
    <property type="term" value="F:structural constituent of ribosome"/>
    <property type="evidence" value="ECO:0007669"/>
    <property type="project" value="InterPro"/>
</dbReference>
<dbReference type="AlphaFoldDB" id="A0AA35RGD6"/>
<dbReference type="GO" id="GO:0019843">
    <property type="term" value="F:rRNA binding"/>
    <property type="evidence" value="ECO:0007669"/>
    <property type="project" value="UniProtKB-KW"/>
</dbReference>
<keyword evidence="4 9" id="KW-0689">Ribosomal protein</keyword>
<evidence type="ECO:0000256" key="5">
    <source>
        <dbReference type="ARBA" id="ARBA00023274"/>
    </source>
</evidence>
<gene>
    <name evidence="9" type="ORF">GBAR_LOCUS7149</name>
</gene>
<evidence type="ECO:0000256" key="1">
    <source>
        <dbReference type="ARBA" id="ARBA00009296"/>
    </source>
</evidence>
<evidence type="ECO:0000256" key="7">
    <source>
        <dbReference type="ARBA" id="ARBA00035529"/>
    </source>
</evidence>
<dbReference type="GO" id="GO:0006412">
    <property type="term" value="P:translation"/>
    <property type="evidence" value="ECO:0007669"/>
    <property type="project" value="InterPro"/>
</dbReference>
<comment type="similarity">
    <text evidence="1">Belongs to the bacterial ribosomal protein bL31 family. Type A subfamily.</text>
</comment>
<dbReference type="InterPro" id="IPR027491">
    <property type="entry name" value="Ribosomal_bL31_A"/>
</dbReference>
<evidence type="ECO:0000313" key="9">
    <source>
        <dbReference type="EMBL" id="CAI8010995.1"/>
    </source>
</evidence>
<dbReference type="EMBL" id="CASHTH010001076">
    <property type="protein sequence ID" value="CAI8010995.1"/>
    <property type="molecule type" value="Genomic_DNA"/>
</dbReference>
<dbReference type="Proteomes" id="UP001174909">
    <property type="component" value="Unassembled WGS sequence"/>
</dbReference>
<dbReference type="HAMAP" id="MF_00501">
    <property type="entry name" value="Ribosomal_bL31_1"/>
    <property type="match status" value="1"/>
</dbReference>
<dbReference type="GO" id="GO:1990904">
    <property type="term" value="C:ribonucleoprotein complex"/>
    <property type="evidence" value="ECO:0007669"/>
    <property type="project" value="UniProtKB-KW"/>
</dbReference>
<dbReference type="NCBIfam" id="TIGR00105">
    <property type="entry name" value="L31"/>
    <property type="match status" value="1"/>
</dbReference>
<dbReference type="NCBIfam" id="NF000612">
    <property type="entry name" value="PRK00019.1"/>
    <property type="match status" value="1"/>
</dbReference>
<evidence type="ECO:0000256" key="4">
    <source>
        <dbReference type="ARBA" id="ARBA00022980"/>
    </source>
</evidence>
<dbReference type="PROSITE" id="PS01143">
    <property type="entry name" value="RIBOSOMAL_L31"/>
    <property type="match status" value="1"/>
</dbReference>
<dbReference type="SUPFAM" id="SSF143800">
    <property type="entry name" value="L28p-like"/>
    <property type="match status" value="1"/>
</dbReference>
<dbReference type="PRINTS" id="PR01249">
    <property type="entry name" value="RIBOSOMALL31"/>
</dbReference>
<evidence type="ECO:0000313" key="10">
    <source>
        <dbReference type="Proteomes" id="UP001174909"/>
    </source>
</evidence>
<dbReference type="InterPro" id="IPR034704">
    <property type="entry name" value="Ribosomal_bL28/bL31-like_sf"/>
</dbReference>